<sequence>MAWRFLPISLSSLPPPPTLFPATAIHAYPQLARHTTPPNPHSVPSNLCQLILQSPAPVKENIHQPRGLALCSSQFVEVGRDTKSISQLIKTENGIGGRAPGLSDIANMLHTGSSEKLTFICIDGIDTVCARTLREDP</sequence>
<gene>
    <name evidence="1" type="ORF">L873DRAFT_1794322</name>
</gene>
<dbReference type="AlphaFoldDB" id="A0A3N4J1Y6"/>
<dbReference type="Proteomes" id="UP000276215">
    <property type="component" value="Unassembled WGS sequence"/>
</dbReference>
<evidence type="ECO:0000313" key="2">
    <source>
        <dbReference type="Proteomes" id="UP000276215"/>
    </source>
</evidence>
<keyword evidence="2" id="KW-1185">Reference proteome</keyword>
<protein>
    <submittedName>
        <fullName evidence="1">Uncharacterized protein</fullName>
    </submittedName>
</protein>
<evidence type="ECO:0000313" key="1">
    <source>
        <dbReference type="EMBL" id="RPA92299.1"/>
    </source>
</evidence>
<accession>A0A3N4J1Y6</accession>
<dbReference type="EMBL" id="ML120476">
    <property type="protein sequence ID" value="RPA92299.1"/>
    <property type="molecule type" value="Genomic_DNA"/>
</dbReference>
<name>A0A3N4J1Y6_9PEZI</name>
<proteinExistence type="predicted"/>
<reference evidence="1 2" key="1">
    <citation type="journal article" date="2018" name="Nat. Ecol. Evol.">
        <title>Pezizomycetes genomes reveal the molecular basis of ectomycorrhizal truffle lifestyle.</title>
        <authorList>
            <person name="Murat C."/>
            <person name="Payen T."/>
            <person name="Noel B."/>
            <person name="Kuo A."/>
            <person name="Morin E."/>
            <person name="Chen J."/>
            <person name="Kohler A."/>
            <person name="Krizsan K."/>
            <person name="Balestrini R."/>
            <person name="Da Silva C."/>
            <person name="Montanini B."/>
            <person name="Hainaut M."/>
            <person name="Levati E."/>
            <person name="Barry K.W."/>
            <person name="Belfiori B."/>
            <person name="Cichocki N."/>
            <person name="Clum A."/>
            <person name="Dockter R.B."/>
            <person name="Fauchery L."/>
            <person name="Guy J."/>
            <person name="Iotti M."/>
            <person name="Le Tacon F."/>
            <person name="Lindquist E.A."/>
            <person name="Lipzen A."/>
            <person name="Malagnac F."/>
            <person name="Mello A."/>
            <person name="Molinier V."/>
            <person name="Miyauchi S."/>
            <person name="Poulain J."/>
            <person name="Riccioni C."/>
            <person name="Rubini A."/>
            <person name="Sitrit Y."/>
            <person name="Splivallo R."/>
            <person name="Traeger S."/>
            <person name="Wang M."/>
            <person name="Zifcakova L."/>
            <person name="Wipf D."/>
            <person name="Zambonelli A."/>
            <person name="Paolocci F."/>
            <person name="Nowrousian M."/>
            <person name="Ottonello S."/>
            <person name="Baldrian P."/>
            <person name="Spatafora J.W."/>
            <person name="Henrissat B."/>
            <person name="Nagy L.G."/>
            <person name="Aury J.M."/>
            <person name="Wincker P."/>
            <person name="Grigoriev I.V."/>
            <person name="Bonfante P."/>
            <person name="Martin F.M."/>
        </authorList>
    </citation>
    <scope>NUCLEOTIDE SEQUENCE [LARGE SCALE GENOMIC DNA]</scope>
    <source>
        <strain evidence="1 2">120613-1</strain>
    </source>
</reference>
<organism evidence="1 2">
    <name type="scientific">Choiromyces venosus 120613-1</name>
    <dbReference type="NCBI Taxonomy" id="1336337"/>
    <lineage>
        <taxon>Eukaryota</taxon>
        <taxon>Fungi</taxon>
        <taxon>Dikarya</taxon>
        <taxon>Ascomycota</taxon>
        <taxon>Pezizomycotina</taxon>
        <taxon>Pezizomycetes</taxon>
        <taxon>Pezizales</taxon>
        <taxon>Tuberaceae</taxon>
        <taxon>Choiromyces</taxon>
    </lineage>
</organism>